<evidence type="ECO:0000313" key="1">
    <source>
        <dbReference type="EMBL" id="MBN9644033.1"/>
    </source>
</evidence>
<dbReference type="Proteomes" id="UP000664332">
    <property type="component" value="Unassembled WGS sequence"/>
</dbReference>
<dbReference type="InterPro" id="IPR024962">
    <property type="entry name" value="YukD-like"/>
</dbReference>
<sequence length="108" mass="11689">MSDDHAIRVIVKVCVPDSPQQPPAVDMALPVQARLADILDEVLELAGSPITGLPWRAHTAAGLPVDPAVPLAHTALRQGETLIVSPHLSFGRRCRRSPVRHPAHRRPP</sequence>
<accession>A0A939IXG5</accession>
<organism evidence="1 2">
    <name type="scientific">Corynebacterium mendelii</name>
    <dbReference type="NCBI Taxonomy" id="2765362"/>
    <lineage>
        <taxon>Bacteria</taxon>
        <taxon>Bacillati</taxon>
        <taxon>Actinomycetota</taxon>
        <taxon>Actinomycetes</taxon>
        <taxon>Mycobacteriales</taxon>
        <taxon>Corynebacteriaceae</taxon>
        <taxon>Corynebacterium</taxon>
    </lineage>
</organism>
<protein>
    <submittedName>
        <fullName evidence="1">Uncharacterized protein</fullName>
    </submittedName>
</protein>
<name>A0A939IXG5_9CORY</name>
<reference evidence="1" key="1">
    <citation type="submission" date="2021-03" db="EMBL/GenBank/DDBJ databases">
        <authorList>
            <person name="Sun Q."/>
        </authorList>
    </citation>
    <scope>NUCLEOTIDE SEQUENCE</scope>
    <source>
        <strain evidence="1">CCM 8862</strain>
    </source>
</reference>
<dbReference type="Pfam" id="PF08817">
    <property type="entry name" value="YukD"/>
    <property type="match status" value="1"/>
</dbReference>
<keyword evidence="2" id="KW-1185">Reference proteome</keyword>
<dbReference type="RefSeq" id="WP_330617132.1">
    <property type="nucleotide sequence ID" value="NZ_JAFLEQ010000008.1"/>
</dbReference>
<proteinExistence type="predicted"/>
<dbReference type="EMBL" id="JAFLEQ010000008">
    <property type="protein sequence ID" value="MBN9644033.1"/>
    <property type="molecule type" value="Genomic_DNA"/>
</dbReference>
<comment type="caution">
    <text evidence="1">The sequence shown here is derived from an EMBL/GenBank/DDBJ whole genome shotgun (WGS) entry which is preliminary data.</text>
</comment>
<evidence type="ECO:0000313" key="2">
    <source>
        <dbReference type="Proteomes" id="UP000664332"/>
    </source>
</evidence>
<dbReference type="AlphaFoldDB" id="A0A939IXG5"/>
<gene>
    <name evidence="1" type="ORF">JZY06_05285</name>
</gene>
<feature type="non-terminal residue" evidence="1">
    <location>
        <position position="108"/>
    </location>
</feature>